<dbReference type="CDD" id="cd02966">
    <property type="entry name" value="TlpA_like_family"/>
    <property type="match status" value="1"/>
</dbReference>
<keyword evidence="2" id="KW-0812">Transmembrane</keyword>
<evidence type="ECO:0000256" key="1">
    <source>
        <dbReference type="ARBA" id="ARBA00023157"/>
    </source>
</evidence>
<evidence type="ECO:0000256" key="2">
    <source>
        <dbReference type="SAM" id="Phobius"/>
    </source>
</evidence>
<protein>
    <submittedName>
        <fullName evidence="4">Peroxiredoxin</fullName>
    </submittedName>
</protein>
<dbReference type="AlphaFoldDB" id="A0A1H8C1E1"/>
<dbReference type="PANTHER" id="PTHR42852:SF13">
    <property type="entry name" value="PROTEIN DIPZ"/>
    <property type="match status" value="1"/>
</dbReference>
<dbReference type="InterPro" id="IPR000866">
    <property type="entry name" value="AhpC/TSA"/>
</dbReference>
<dbReference type="PANTHER" id="PTHR42852">
    <property type="entry name" value="THIOL:DISULFIDE INTERCHANGE PROTEIN DSBE"/>
    <property type="match status" value="1"/>
</dbReference>
<dbReference type="RefSeq" id="WP_090744924.1">
    <property type="nucleotide sequence ID" value="NZ_FOBW01000006.1"/>
</dbReference>
<dbReference type="OrthoDB" id="25753at2"/>
<dbReference type="GO" id="GO:0016491">
    <property type="term" value="F:oxidoreductase activity"/>
    <property type="evidence" value="ECO:0007669"/>
    <property type="project" value="InterPro"/>
</dbReference>
<accession>A0A1H8C1E1</accession>
<dbReference type="Proteomes" id="UP000198553">
    <property type="component" value="Unassembled WGS sequence"/>
</dbReference>
<name>A0A1H8C1E1_9BACI</name>
<dbReference type="InterPro" id="IPR036249">
    <property type="entry name" value="Thioredoxin-like_sf"/>
</dbReference>
<dbReference type="InterPro" id="IPR050553">
    <property type="entry name" value="Thioredoxin_ResA/DsbE_sf"/>
</dbReference>
<dbReference type="STRING" id="930146.SAMN05192533_106257"/>
<dbReference type="GO" id="GO:0016209">
    <property type="term" value="F:antioxidant activity"/>
    <property type="evidence" value="ECO:0007669"/>
    <property type="project" value="InterPro"/>
</dbReference>
<dbReference type="PROSITE" id="PS51352">
    <property type="entry name" value="THIOREDOXIN_2"/>
    <property type="match status" value="1"/>
</dbReference>
<evidence type="ECO:0000259" key="3">
    <source>
        <dbReference type="PROSITE" id="PS51352"/>
    </source>
</evidence>
<evidence type="ECO:0000313" key="4">
    <source>
        <dbReference type="EMBL" id="SEM89011.1"/>
    </source>
</evidence>
<organism evidence="4 5">
    <name type="scientific">Mesobacillus persicus</name>
    <dbReference type="NCBI Taxonomy" id="930146"/>
    <lineage>
        <taxon>Bacteria</taxon>
        <taxon>Bacillati</taxon>
        <taxon>Bacillota</taxon>
        <taxon>Bacilli</taxon>
        <taxon>Bacillales</taxon>
        <taxon>Bacillaceae</taxon>
        <taxon>Mesobacillus</taxon>
    </lineage>
</organism>
<reference evidence="5" key="1">
    <citation type="submission" date="2016-10" db="EMBL/GenBank/DDBJ databases">
        <authorList>
            <person name="Varghese N."/>
            <person name="Submissions S."/>
        </authorList>
    </citation>
    <scope>NUCLEOTIDE SEQUENCE [LARGE SCALE GENOMIC DNA]</scope>
    <source>
        <strain evidence="5">B48,IBRC-M 10115,DSM 25386,CECT 8001</strain>
    </source>
</reference>
<dbReference type="EMBL" id="FOBW01000006">
    <property type="protein sequence ID" value="SEM89011.1"/>
    <property type="molecule type" value="Genomic_DNA"/>
</dbReference>
<feature type="transmembrane region" description="Helical" evidence="2">
    <location>
        <begin position="6"/>
        <end position="23"/>
    </location>
</feature>
<gene>
    <name evidence="4" type="ORF">SAMN05192533_106257</name>
</gene>
<feature type="domain" description="Thioredoxin" evidence="3">
    <location>
        <begin position="31"/>
        <end position="166"/>
    </location>
</feature>
<keyword evidence="2" id="KW-1133">Transmembrane helix</keyword>
<dbReference type="PROSITE" id="PS00194">
    <property type="entry name" value="THIOREDOXIN_1"/>
    <property type="match status" value="1"/>
</dbReference>
<keyword evidence="5" id="KW-1185">Reference proteome</keyword>
<evidence type="ECO:0000313" key="5">
    <source>
        <dbReference type="Proteomes" id="UP000198553"/>
    </source>
</evidence>
<dbReference type="SUPFAM" id="SSF52833">
    <property type="entry name" value="Thioredoxin-like"/>
    <property type="match status" value="1"/>
</dbReference>
<keyword evidence="1" id="KW-1015">Disulfide bond</keyword>
<sequence length="166" mass="19048">MNNKWTRILIMLLVVGAFTYFILNLDKGETIGLGEKAPDFQLEDLDGKLQSLSDYDGQVVVVNFFATWCGPCVDEAPELEAFEQEYGVEVKLLIIDLGETRDRVKKFVEKHNTSSTYLFDYKMDIKDQFGVTGQPETFIIDKEGIIREHYKGPLTKDDLYNLVKSY</sequence>
<keyword evidence="2" id="KW-0472">Membrane</keyword>
<dbReference type="InterPro" id="IPR013766">
    <property type="entry name" value="Thioredoxin_domain"/>
</dbReference>
<dbReference type="InterPro" id="IPR017937">
    <property type="entry name" value="Thioredoxin_CS"/>
</dbReference>
<dbReference type="Pfam" id="PF00578">
    <property type="entry name" value="AhpC-TSA"/>
    <property type="match status" value="1"/>
</dbReference>
<dbReference type="Gene3D" id="3.40.30.10">
    <property type="entry name" value="Glutaredoxin"/>
    <property type="match status" value="1"/>
</dbReference>
<proteinExistence type="predicted"/>